<dbReference type="AlphaFoldDB" id="A0A127JV03"/>
<proteinExistence type="predicted"/>
<organism evidence="1 2">
    <name type="scientific">Ramlibacter tataouinensis</name>
    <dbReference type="NCBI Taxonomy" id="94132"/>
    <lineage>
        <taxon>Bacteria</taxon>
        <taxon>Pseudomonadati</taxon>
        <taxon>Pseudomonadota</taxon>
        <taxon>Betaproteobacteria</taxon>
        <taxon>Burkholderiales</taxon>
        <taxon>Comamonadaceae</taxon>
        <taxon>Ramlibacter</taxon>
    </lineage>
</organism>
<protein>
    <submittedName>
        <fullName evidence="1">Uncharacterized protein</fullName>
    </submittedName>
</protein>
<dbReference type="RefSeq" id="WP_061500610.1">
    <property type="nucleotide sequence ID" value="NZ_CP010951.1"/>
</dbReference>
<dbReference type="EMBL" id="CP010951">
    <property type="protein sequence ID" value="AMO23735.1"/>
    <property type="molecule type" value="Genomic_DNA"/>
</dbReference>
<gene>
    <name evidence="1" type="ORF">UC35_13725</name>
</gene>
<dbReference type="Proteomes" id="UP000070433">
    <property type="component" value="Chromosome"/>
</dbReference>
<keyword evidence="2" id="KW-1185">Reference proteome</keyword>
<reference evidence="1 2" key="1">
    <citation type="journal article" date="2014" name="Int. J. Syst. Evol. Microbiol.">
        <title>Ramlibacter solisilvae sp. nov., isolated from forest soil, and emended description of the genus Ramlibacter.</title>
        <authorList>
            <person name="Lee H.J."/>
            <person name="Lee S.H."/>
            <person name="Lee S.S."/>
            <person name="Lee J.S."/>
            <person name="Kim Y."/>
            <person name="Kim S.C."/>
            <person name="Jeon C.O."/>
        </authorList>
    </citation>
    <scope>NUCLEOTIDE SEQUENCE [LARGE SCALE GENOMIC DNA]</scope>
    <source>
        <strain evidence="1 2">5-10</strain>
    </source>
</reference>
<sequence>MHLHWESFADQFQSVLDAANPGGLDFLAAVVSRWSGTRAHLRGHRPAVLATLERIEAHPALAPVMSRHWPQQLDRSAPPA</sequence>
<evidence type="ECO:0000313" key="1">
    <source>
        <dbReference type="EMBL" id="AMO23735.1"/>
    </source>
</evidence>
<dbReference type="OrthoDB" id="5508354at2"/>
<name>A0A127JV03_9BURK</name>
<accession>A0A127JV03</accession>
<evidence type="ECO:0000313" key="2">
    <source>
        <dbReference type="Proteomes" id="UP000070433"/>
    </source>
</evidence>